<comment type="similarity">
    <text evidence="2">Belongs to the SNU66/SART1 family.</text>
</comment>
<evidence type="ECO:0000256" key="1">
    <source>
        <dbReference type="ARBA" id="ARBA00004123"/>
    </source>
</evidence>
<feature type="region of interest" description="Disordered" evidence="6">
    <location>
        <begin position="24"/>
        <end position="49"/>
    </location>
</feature>
<reference evidence="7" key="1">
    <citation type="submission" date="2018-07" db="EMBL/GenBank/DDBJ databases">
        <authorList>
            <person name="Quirk P.G."/>
            <person name="Krulwich T.A."/>
        </authorList>
    </citation>
    <scope>NUCLEOTIDE SEQUENCE</scope>
    <source>
        <strain evidence="7">Anand</strain>
    </source>
</reference>
<gene>
    <name evidence="7" type="ORF">TAT_000362100</name>
    <name evidence="8" type="ORF">TAV_000362100</name>
</gene>
<dbReference type="Pfam" id="PF19252">
    <property type="entry name" value="HIND"/>
    <property type="match status" value="1"/>
</dbReference>
<dbReference type="GO" id="GO:0000481">
    <property type="term" value="P:maturation of 5S rRNA"/>
    <property type="evidence" value="ECO:0007669"/>
    <property type="project" value="TreeGrafter"/>
</dbReference>
<dbReference type="GO" id="GO:0045292">
    <property type="term" value="P:mRNA cis splicing, via spliceosome"/>
    <property type="evidence" value="ECO:0007669"/>
    <property type="project" value="TreeGrafter"/>
</dbReference>
<dbReference type="PANTHER" id="PTHR14152">
    <property type="entry name" value="SQUAMOUS CELL CARCINOMA ANTIGEN RECOGNISED BY CYTOTOXIC T LYMPHOCYTES"/>
    <property type="match status" value="1"/>
</dbReference>
<dbReference type="InterPro" id="IPR045347">
    <property type="entry name" value="HIND"/>
</dbReference>
<dbReference type="AlphaFoldDB" id="A0A3B0MZL9"/>
<organism evidence="7">
    <name type="scientific">Theileria annulata</name>
    <dbReference type="NCBI Taxonomy" id="5874"/>
    <lineage>
        <taxon>Eukaryota</taxon>
        <taxon>Sar</taxon>
        <taxon>Alveolata</taxon>
        <taxon>Apicomplexa</taxon>
        <taxon>Aconoidasida</taxon>
        <taxon>Piroplasmida</taxon>
        <taxon>Theileriidae</taxon>
        <taxon>Theileria</taxon>
    </lineage>
</organism>
<dbReference type="GO" id="GO:0046540">
    <property type="term" value="C:U4/U6 x U5 tri-snRNP complex"/>
    <property type="evidence" value="ECO:0007669"/>
    <property type="project" value="InterPro"/>
</dbReference>
<accession>A0A3B0MZL9</accession>
<dbReference type="InterPro" id="IPR005011">
    <property type="entry name" value="SNU66/SART1"/>
</dbReference>
<evidence type="ECO:0000256" key="6">
    <source>
        <dbReference type="SAM" id="MobiDB-lite"/>
    </source>
</evidence>
<proteinExistence type="inferred from homology"/>
<dbReference type="VEuPathDB" id="PiroplasmaDB:TA10440"/>
<sequence>MPASNDSTISCSIEETNEIRKKLGLKPLAVPTSEPQNESEQPSQDTEEVIERLNKSKRRRAREALIKEGSIADSIKKGEPINSKCNKLVDNSENVDTLDLLSWSKKMAKVTKSTIAQADKHVTYSDDEESDEPNENNHEPKEETNGPKLKVIHKVNELDLIKGDGVTLTLKDVGVLEAEAAGVSDLDFLENAELVDMKKDKKKMEQRMRNQYGNYVPYEEDDPLNTGFLKHYDDTIKETQGTKLSSLANEDEGFFVKPNQSRKFQVNFDENENYDSFIKKTKPSATKTELVDETDVFSTLSSRKEKLKKKPKQMNWDKIFSKDENIELDLNNLVPTKIKKDVAVVDDEDEEMLYIQISNHRKRVSNTEVKNEDSKDVKPHVDFGASINDKKFEITTTTEFCKVVKTPMEKISEQESDQKYNVNTASDLVVDDDPNTLSERPLGDGISAALSYIKQRGDYIDKKAETRSKEVQLNYIDEYGNEMTPKEAFKKISWIFHGKRPSKKKQEKMRRKIELGILNRHFKRSVNQNPVGALPTMKALFTHQEKEQTPHITLFGNRNLN</sequence>
<feature type="compositionally biased region" description="Basic and acidic residues" evidence="6">
    <location>
        <begin position="135"/>
        <end position="145"/>
    </location>
</feature>
<evidence type="ECO:0000313" key="7">
    <source>
        <dbReference type="EMBL" id="SVP94752.1"/>
    </source>
</evidence>
<evidence type="ECO:0000256" key="4">
    <source>
        <dbReference type="ARBA" id="ARBA00023187"/>
    </source>
</evidence>
<feature type="compositionally biased region" description="Acidic residues" evidence="6">
    <location>
        <begin position="125"/>
        <end position="134"/>
    </location>
</feature>
<evidence type="ECO:0000256" key="2">
    <source>
        <dbReference type="ARBA" id="ARBA00006076"/>
    </source>
</evidence>
<keyword evidence="3" id="KW-0507">mRNA processing</keyword>
<dbReference type="PANTHER" id="PTHR14152:SF5">
    <property type="entry name" value="U4_U6.U5 TRI-SNRNP-ASSOCIATED PROTEIN 1"/>
    <property type="match status" value="1"/>
</dbReference>
<keyword evidence="5" id="KW-0539">Nucleus</keyword>
<evidence type="ECO:0000256" key="5">
    <source>
        <dbReference type="ARBA" id="ARBA00023242"/>
    </source>
</evidence>
<keyword evidence="4" id="KW-0508">mRNA splicing</keyword>
<evidence type="ECO:0000313" key="8">
    <source>
        <dbReference type="EMBL" id="SVP95460.1"/>
    </source>
</evidence>
<name>A0A3B0MZL9_THEAN</name>
<feature type="region of interest" description="Disordered" evidence="6">
    <location>
        <begin position="116"/>
        <end position="148"/>
    </location>
</feature>
<dbReference type="EMBL" id="UIVS01000004">
    <property type="protein sequence ID" value="SVP95460.1"/>
    <property type="molecule type" value="Genomic_DNA"/>
</dbReference>
<evidence type="ECO:0000256" key="3">
    <source>
        <dbReference type="ARBA" id="ARBA00022664"/>
    </source>
</evidence>
<comment type="subcellular location">
    <subcellularLocation>
        <location evidence="1">Nucleus</location>
    </subcellularLocation>
</comment>
<dbReference type="Pfam" id="PF03343">
    <property type="entry name" value="SART-1"/>
    <property type="match status" value="2"/>
</dbReference>
<feature type="compositionally biased region" description="Polar residues" evidence="6">
    <location>
        <begin position="33"/>
        <end position="44"/>
    </location>
</feature>
<dbReference type="EMBL" id="UIVT01000004">
    <property type="protein sequence ID" value="SVP94752.1"/>
    <property type="molecule type" value="Genomic_DNA"/>
</dbReference>
<protein>
    <submittedName>
        <fullName evidence="7">SART-1 family, putative</fullName>
    </submittedName>
</protein>